<dbReference type="InterPro" id="IPR013049">
    <property type="entry name" value="Spo11/TopoVI_A_N"/>
</dbReference>
<comment type="catalytic activity">
    <reaction evidence="1 10">
        <text>ATP-dependent breakage, passage and rejoining of double-stranded DNA.</text>
        <dbReference type="EC" id="5.6.2.2"/>
    </reaction>
</comment>
<accession>A0A1Y2F4X2</accession>
<dbReference type="OrthoDB" id="5377392at2759"/>
<dbReference type="InterPro" id="IPR036388">
    <property type="entry name" value="WH-like_DNA-bd_sf"/>
</dbReference>
<keyword evidence="9 10" id="KW-0413">Isomerase</keyword>
<dbReference type="SUPFAM" id="SSF56726">
    <property type="entry name" value="DNA topoisomerase IV, alpha subunit"/>
    <property type="match status" value="1"/>
</dbReference>
<dbReference type="Pfam" id="PF21180">
    <property type="entry name" value="TOP6A-Spo11_Toprim"/>
    <property type="match status" value="1"/>
</dbReference>
<evidence type="ECO:0000256" key="5">
    <source>
        <dbReference type="ARBA" id="ARBA00022723"/>
    </source>
</evidence>
<feature type="active site" description="O-(5'-phospho-DNA)-tyrosine intermediate" evidence="10">
    <location>
        <position position="18"/>
    </location>
</feature>
<dbReference type="AlphaFoldDB" id="A0A1Y2F4X2"/>
<evidence type="ECO:0000256" key="4">
    <source>
        <dbReference type="ARBA" id="ARBA00012895"/>
    </source>
</evidence>
<keyword evidence="14" id="KW-1185">Reference proteome</keyword>
<dbReference type="GO" id="GO:0042138">
    <property type="term" value="P:meiotic DNA double-strand break formation"/>
    <property type="evidence" value="ECO:0007669"/>
    <property type="project" value="TreeGrafter"/>
</dbReference>
<proteinExistence type="inferred from homology"/>
<dbReference type="EMBL" id="MCFI01000016">
    <property type="protein sequence ID" value="ORY78968.1"/>
    <property type="molecule type" value="Genomic_DNA"/>
</dbReference>
<dbReference type="Gene3D" id="3.40.1360.10">
    <property type="match status" value="1"/>
</dbReference>
<dbReference type="GO" id="GO:0046872">
    <property type="term" value="F:metal ion binding"/>
    <property type="evidence" value="ECO:0007669"/>
    <property type="project" value="UniProtKB-KW"/>
</dbReference>
<evidence type="ECO:0000256" key="9">
    <source>
        <dbReference type="ARBA" id="ARBA00023235"/>
    </source>
</evidence>
<evidence type="ECO:0000313" key="13">
    <source>
        <dbReference type="EMBL" id="ORY78968.1"/>
    </source>
</evidence>
<feature type="domain" description="Spo11/DNA topoisomerase VI subunit A N-terminal" evidence="11">
    <location>
        <begin position="1"/>
        <end position="50"/>
    </location>
</feature>
<dbReference type="Proteomes" id="UP000193685">
    <property type="component" value="Unassembled WGS sequence"/>
</dbReference>
<dbReference type="RefSeq" id="XP_040723600.1">
    <property type="nucleotide sequence ID" value="XM_040867979.1"/>
</dbReference>
<dbReference type="GO" id="GO:0003918">
    <property type="term" value="F:DNA topoisomerase type II (double strand cut, ATP-hydrolyzing) activity"/>
    <property type="evidence" value="ECO:0007669"/>
    <property type="project" value="UniProtKB-UniRule"/>
</dbReference>
<dbReference type="Gene3D" id="1.10.10.10">
    <property type="entry name" value="Winged helix-like DNA-binding domain superfamily/Winged helix DNA-binding domain"/>
    <property type="match status" value="1"/>
</dbReference>
<dbReference type="InterPro" id="IPR036078">
    <property type="entry name" value="Spo11/TopoVI_A_sf"/>
</dbReference>
<evidence type="ECO:0000256" key="1">
    <source>
        <dbReference type="ARBA" id="ARBA00000185"/>
    </source>
</evidence>
<evidence type="ECO:0000256" key="2">
    <source>
        <dbReference type="ARBA" id="ARBA00001946"/>
    </source>
</evidence>
<dbReference type="CDD" id="cd00223">
    <property type="entry name" value="TOPRIM_TopoIIB_SPO"/>
    <property type="match status" value="1"/>
</dbReference>
<dbReference type="OMA" id="IYYLDPV"/>
<dbReference type="GeneID" id="63784578"/>
<dbReference type="InterPro" id="IPR034136">
    <property type="entry name" value="TOPRIM_Topo6A/Spo11"/>
</dbReference>
<protein>
    <recommendedName>
        <fullName evidence="4">DNA topoisomerase (ATP-hydrolyzing)</fullName>
        <ecNumber evidence="4">5.6.2.2</ecNumber>
    </recommendedName>
</protein>
<comment type="caution">
    <text evidence="13">The sequence shown here is derived from an EMBL/GenBank/DDBJ whole genome shotgun (WGS) entry which is preliminary data.</text>
</comment>
<dbReference type="Pfam" id="PF04406">
    <property type="entry name" value="TP6A_N"/>
    <property type="match status" value="1"/>
</dbReference>
<dbReference type="PANTHER" id="PTHR10848">
    <property type="entry name" value="MEIOTIC RECOMBINATION PROTEIN SPO11"/>
    <property type="match status" value="1"/>
</dbReference>
<dbReference type="GO" id="GO:0007131">
    <property type="term" value="P:reciprocal meiotic recombination"/>
    <property type="evidence" value="ECO:0007669"/>
    <property type="project" value="TreeGrafter"/>
</dbReference>
<evidence type="ECO:0000256" key="7">
    <source>
        <dbReference type="ARBA" id="ARBA00023029"/>
    </source>
</evidence>
<organism evidence="13 14">
    <name type="scientific">Protomyces lactucae-debilis</name>
    <dbReference type="NCBI Taxonomy" id="2754530"/>
    <lineage>
        <taxon>Eukaryota</taxon>
        <taxon>Fungi</taxon>
        <taxon>Dikarya</taxon>
        <taxon>Ascomycota</taxon>
        <taxon>Taphrinomycotina</taxon>
        <taxon>Taphrinomycetes</taxon>
        <taxon>Taphrinales</taxon>
        <taxon>Protomycetaceae</taxon>
        <taxon>Protomyces</taxon>
    </lineage>
</organism>
<evidence type="ECO:0000256" key="3">
    <source>
        <dbReference type="ARBA" id="ARBA00006559"/>
    </source>
</evidence>
<feature type="domain" description="Topoisomerase 6 subunit A/Spo11 TOPRIM" evidence="12">
    <location>
        <begin position="98"/>
        <end position="268"/>
    </location>
</feature>
<name>A0A1Y2F4X2_PROLT</name>
<feature type="non-terminal residue" evidence="13">
    <location>
        <position position="1"/>
    </location>
</feature>
<dbReference type="GO" id="GO:0003677">
    <property type="term" value="F:DNA binding"/>
    <property type="evidence" value="ECO:0007669"/>
    <property type="project" value="UniProtKB-UniRule"/>
</dbReference>
<dbReference type="GO" id="GO:0000228">
    <property type="term" value="C:nuclear chromosome"/>
    <property type="evidence" value="ECO:0007669"/>
    <property type="project" value="TreeGrafter"/>
</dbReference>
<dbReference type="STRING" id="56484.A0A1Y2F4X2"/>
<dbReference type="GO" id="GO:0000706">
    <property type="term" value="P:meiotic DNA double-strand break processing"/>
    <property type="evidence" value="ECO:0007669"/>
    <property type="project" value="TreeGrafter"/>
</dbReference>
<dbReference type="PRINTS" id="PR01550">
    <property type="entry name" value="TOP6AFAMILY"/>
</dbReference>
<keyword evidence="6" id="KW-0460">Magnesium</keyword>
<evidence type="ECO:0000256" key="6">
    <source>
        <dbReference type="ARBA" id="ARBA00022842"/>
    </source>
</evidence>
<evidence type="ECO:0000259" key="11">
    <source>
        <dbReference type="Pfam" id="PF04406"/>
    </source>
</evidence>
<comment type="similarity">
    <text evidence="3 10">Belongs to the TOP6A family.</text>
</comment>
<keyword evidence="8 10" id="KW-0238">DNA-binding</keyword>
<evidence type="ECO:0000256" key="10">
    <source>
        <dbReference type="PROSITE-ProRule" id="PRU01385"/>
    </source>
</evidence>
<dbReference type="InterPro" id="IPR002815">
    <property type="entry name" value="Spo11/TopoVI_A"/>
</dbReference>
<keyword evidence="7 10" id="KW-0799">Topoisomerase</keyword>
<sequence length="285" mass="31860">VYEGLVRDVKSTKRDLYYRNVALFKSQSVVDRLLSQLELTYECERHEFNVVASAKGLLFGPAAITMTDGQVLDLSSQARNITDVEHYAAIDLSNIETVLVVEKDAVFQTLCQSVSAAPASHPCKNWLLLTAKGYPDVSSRQALKFIEASITTSTDVSIRAIPLLCLVDLDPHGIEILATWKYGSVARAAHSRHLAVTSLRWLGVHVEEIADVAAHMLPLTPADNRKADALLCRKWCTGSMQSRNWRQQVMRLKQLQLKAEIEILAEKQDGLLSTLTNWIQYGNWL</sequence>
<dbReference type="EC" id="5.6.2.2" evidence="4"/>
<dbReference type="PROSITE" id="PS52041">
    <property type="entry name" value="TOPO_IIB"/>
    <property type="match status" value="1"/>
</dbReference>
<evidence type="ECO:0000256" key="8">
    <source>
        <dbReference type="ARBA" id="ARBA00023125"/>
    </source>
</evidence>
<evidence type="ECO:0000313" key="14">
    <source>
        <dbReference type="Proteomes" id="UP000193685"/>
    </source>
</evidence>
<gene>
    <name evidence="13" type="ORF">BCR37DRAFT_350110</name>
</gene>
<evidence type="ECO:0000259" key="12">
    <source>
        <dbReference type="Pfam" id="PF21180"/>
    </source>
</evidence>
<dbReference type="GO" id="GO:0005524">
    <property type="term" value="F:ATP binding"/>
    <property type="evidence" value="ECO:0007669"/>
    <property type="project" value="InterPro"/>
</dbReference>
<comment type="cofactor">
    <cofactor evidence="2">
        <name>Mg(2+)</name>
        <dbReference type="ChEBI" id="CHEBI:18420"/>
    </cofactor>
</comment>
<dbReference type="PANTHER" id="PTHR10848:SF0">
    <property type="entry name" value="MEIOTIC RECOMBINATION PROTEIN SPO11"/>
    <property type="match status" value="1"/>
</dbReference>
<reference evidence="13 14" key="1">
    <citation type="submission" date="2016-07" db="EMBL/GenBank/DDBJ databases">
        <title>Pervasive Adenine N6-methylation of Active Genes in Fungi.</title>
        <authorList>
            <consortium name="DOE Joint Genome Institute"/>
            <person name="Mondo S.J."/>
            <person name="Dannebaum R.O."/>
            <person name="Kuo R.C."/>
            <person name="Labutti K."/>
            <person name="Haridas S."/>
            <person name="Kuo A."/>
            <person name="Salamov A."/>
            <person name="Ahrendt S.R."/>
            <person name="Lipzen A."/>
            <person name="Sullivan W."/>
            <person name="Andreopoulos W.B."/>
            <person name="Clum A."/>
            <person name="Lindquist E."/>
            <person name="Daum C."/>
            <person name="Ramamoorthy G.K."/>
            <person name="Gryganskyi A."/>
            <person name="Culley D."/>
            <person name="Magnuson J.K."/>
            <person name="James T.Y."/>
            <person name="O'Malley M.A."/>
            <person name="Stajich J.E."/>
            <person name="Spatafora J.W."/>
            <person name="Visel A."/>
            <person name="Grigoriev I.V."/>
        </authorList>
    </citation>
    <scope>NUCLEOTIDE SEQUENCE [LARGE SCALE GENOMIC DNA]</scope>
    <source>
        <strain evidence="13 14">12-1054</strain>
    </source>
</reference>
<keyword evidence="5" id="KW-0479">Metal-binding</keyword>